<dbReference type="PANTHER" id="PTHR30580:SF0">
    <property type="entry name" value="PRIMOSOMAL PROTEIN N"/>
    <property type="match status" value="1"/>
</dbReference>
<evidence type="ECO:0000313" key="15">
    <source>
        <dbReference type="Proteomes" id="UP000334923"/>
    </source>
</evidence>
<evidence type="ECO:0000256" key="2">
    <source>
        <dbReference type="ARBA" id="ARBA00022705"/>
    </source>
</evidence>
<dbReference type="CDD" id="cd17929">
    <property type="entry name" value="DEXHc_priA"/>
    <property type="match status" value="1"/>
</dbReference>
<dbReference type="InterPro" id="IPR005259">
    <property type="entry name" value="PriA"/>
</dbReference>
<dbReference type="EMBL" id="CABFVA020000012">
    <property type="protein sequence ID" value="VVM04875.1"/>
    <property type="molecule type" value="Genomic_DNA"/>
</dbReference>
<dbReference type="Gene3D" id="3.40.1440.60">
    <property type="entry name" value="PriA, 3(prime) DNA-binding domain"/>
    <property type="match status" value="1"/>
</dbReference>
<dbReference type="InterPro" id="IPR042115">
    <property type="entry name" value="PriA_3primeBD_sf"/>
</dbReference>
<feature type="binding site" evidence="12">
    <location>
        <position position="479"/>
    </location>
    <ligand>
        <name>Zn(2+)</name>
        <dbReference type="ChEBI" id="CHEBI:29105"/>
        <label>2</label>
    </ligand>
</feature>
<dbReference type="GO" id="GO:0008270">
    <property type="term" value="F:zinc ion binding"/>
    <property type="evidence" value="ECO:0007669"/>
    <property type="project" value="UniProtKB-UniRule"/>
</dbReference>
<evidence type="ECO:0000259" key="13">
    <source>
        <dbReference type="PROSITE" id="PS51192"/>
    </source>
</evidence>
<keyword evidence="10 12" id="KW-0413">Isomerase</keyword>
<keyword evidence="4 12" id="KW-0547">Nucleotide-binding</keyword>
<feature type="binding site" evidence="12">
    <location>
        <position position="507"/>
    </location>
    <ligand>
        <name>Zn(2+)</name>
        <dbReference type="ChEBI" id="CHEBI:29105"/>
        <label>1</label>
    </ligand>
</feature>
<dbReference type="InterPro" id="IPR040498">
    <property type="entry name" value="PriA_CRR"/>
</dbReference>
<dbReference type="SUPFAM" id="SSF52540">
    <property type="entry name" value="P-loop containing nucleoside triphosphate hydrolases"/>
    <property type="match status" value="2"/>
</dbReference>
<evidence type="ECO:0000256" key="10">
    <source>
        <dbReference type="ARBA" id="ARBA00023235"/>
    </source>
</evidence>
<dbReference type="PROSITE" id="PS51192">
    <property type="entry name" value="HELICASE_ATP_BIND_1"/>
    <property type="match status" value="1"/>
</dbReference>
<evidence type="ECO:0000256" key="3">
    <source>
        <dbReference type="ARBA" id="ARBA00022723"/>
    </source>
</evidence>
<dbReference type="Gene3D" id="3.40.50.300">
    <property type="entry name" value="P-loop containing nucleotide triphosphate hydrolases"/>
    <property type="match status" value="2"/>
</dbReference>
<evidence type="ECO:0000256" key="4">
    <source>
        <dbReference type="ARBA" id="ARBA00022741"/>
    </source>
</evidence>
<feature type="binding site" evidence="12">
    <location>
        <position position="470"/>
    </location>
    <ligand>
        <name>Zn(2+)</name>
        <dbReference type="ChEBI" id="CHEBI:29105"/>
        <label>1</label>
    </ligand>
</feature>
<proteinExistence type="inferred from homology"/>
<reference evidence="14 15" key="1">
    <citation type="submission" date="2019-09" db="EMBL/GenBank/DDBJ databases">
        <authorList>
            <person name="Cremers G."/>
        </authorList>
    </citation>
    <scope>NUCLEOTIDE SEQUENCE [LARGE SCALE GENOMIC DNA]</scope>
    <source>
        <strain evidence="14">4A</strain>
    </source>
</reference>
<comment type="cofactor">
    <cofactor evidence="12">
        <name>Zn(2+)</name>
        <dbReference type="ChEBI" id="CHEBI:29105"/>
    </cofactor>
    <text evidence="12">Binds 2 zinc ions per subunit.</text>
</comment>
<dbReference type="RefSeq" id="WP_142659243.1">
    <property type="nucleotide sequence ID" value="NZ_CABFVA020000012.1"/>
</dbReference>
<dbReference type="EC" id="5.6.2.4" evidence="12"/>
<gene>
    <name evidence="12 14" type="primary">priA</name>
    <name evidence="14" type="ORF">MAMT_00377</name>
</gene>
<dbReference type="Pfam" id="PF00270">
    <property type="entry name" value="DEAD"/>
    <property type="match status" value="1"/>
</dbReference>
<dbReference type="GO" id="GO:0006269">
    <property type="term" value="P:DNA replication, synthesis of primer"/>
    <property type="evidence" value="ECO:0007669"/>
    <property type="project" value="UniProtKB-KW"/>
</dbReference>
<dbReference type="InterPro" id="IPR001650">
    <property type="entry name" value="Helicase_C-like"/>
</dbReference>
<dbReference type="GO" id="GO:0003677">
    <property type="term" value="F:DNA binding"/>
    <property type="evidence" value="ECO:0007669"/>
    <property type="project" value="UniProtKB-UniRule"/>
</dbReference>
<keyword evidence="9 12" id="KW-0238">DNA-binding</keyword>
<dbReference type="Pfam" id="PF17764">
    <property type="entry name" value="PriA_3primeBD"/>
    <property type="match status" value="1"/>
</dbReference>
<feature type="binding site" evidence="12">
    <location>
        <position position="497"/>
    </location>
    <ligand>
        <name>Zn(2+)</name>
        <dbReference type="ChEBI" id="CHEBI:29105"/>
        <label>2</label>
    </ligand>
</feature>
<dbReference type="InterPro" id="IPR014001">
    <property type="entry name" value="Helicase_ATP-bd"/>
</dbReference>
<evidence type="ECO:0000256" key="9">
    <source>
        <dbReference type="ARBA" id="ARBA00023125"/>
    </source>
</evidence>
<dbReference type="FunFam" id="3.40.50.300:FF:000489">
    <property type="entry name" value="Primosome assembly protein PriA"/>
    <property type="match status" value="1"/>
</dbReference>
<evidence type="ECO:0000256" key="1">
    <source>
        <dbReference type="ARBA" id="ARBA00022515"/>
    </source>
</evidence>
<dbReference type="Proteomes" id="UP000334923">
    <property type="component" value="Unassembled WGS sequence"/>
</dbReference>
<comment type="similarity">
    <text evidence="12">Belongs to the helicase family. PriA subfamily.</text>
</comment>
<evidence type="ECO:0000256" key="8">
    <source>
        <dbReference type="ARBA" id="ARBA00022840"/>
    </source>
</evidence>
<evidence type="ECO:0000313" key="14">
    <source>
        <dbReference type="EMBL" id="VVM04875.1"/>
    </source>
</evidence>
<keyword evidence="1 12" id="KW-0639">Primosome</keyword>
<evidence type="ECO:0000256" key="5">
    <source>
        <dbReference type="ARBA" id="ARBA00022801"/>
    </source>
</evidence>
<dbReference type="GO" id="GO:0005524">
    <property type="term" value="F:ATP binding"/>
    <property type="evidence" value="ECO:0007669"/>
    <property type="project" value="UniProtKB-UniRule"/>
</dbReference>
<name>A0A5E6MHA5_9BACT</name>
<dbReference type="OrthoDB" id="9759544at2"/>
<evidence type="ECO:0000256" key="6">
    <source>
        <dbReference type="ARBA" id="ARBA00022806"/>
    </source>
</evidence>
<comment type="function">
    <text evidence="12">Initiates the restart of stalled replication forks, which reloads the replicative helicase on sites other than the origin of replication. Recognizes and binds to abandoned replication forks and remodels them to uncover a helicase loading site. Promotes assembly of the primosome at these replication forks.</text>
</comment>
<comment type="subunit">
    <text evidence="12">Component of the replication restart primosome.</text>
</comment>
<dbReference type="GO" id="GO:0006302">
    <property type="term" value="P:double-strand break repair"/>
    <property type="evidence" value="ECO:0007669"/>
    <property type="project" value="InterPro"/>
</dbReference>
<dbReference type="InterPro" id="IPR011545">
    <property type="entry name" value="DEAD/DEAH_box_helicase_dom"/>
</dbReference>
<dbReference type="Pfam" id="PF00271">
    <property type="entry name" value="Helicase_C"/>
    <property type="match status" value="1"/>
</dbReference>
<evidence type="ECO:0000256" key="12">
    <source>
        <dbReference type="HAMAP-Rule" id="MF_00983"/>
    </source>
</evidence>
<comment type="catalytic activity">
    <reaction evidence="11 12">
        <text>ATP + H2O = ADP + phosphate + H(+)</text>
        <dbReference type="Rhea" id="RHEA:13065"/>
        <dbReference type="ChEBI" id="CHEBI:15377"/>
        <dbReference type="ChEBI" id="CHEBI:15378"/>
        <dbReference type="ChEBI" id="CHEBI:30616"/>
        <dbReference type="ChEBI" id="CHEBI:43474"/>
        <dbReference type="ChEBI" id="CHEBI:456216"/>
        <dbReference type="EC" id="5.6.2.4"/>
    </reaction>
</comment>
<feature type="binding site" evidence="12">
    <location>
        <position position="510"/>
    </location>
    <ligand>
        <name>Zn(2+)</name>
        <dbReference type="ChEBI" id="CHEBI:29105"/>
        <label>1</label>
    </ligand>
</feature>
<dbReference type="InterPro" id="IPR041222">
    <property type="entry name" value="PriA_3primeBD"/>
</dbReference>
<dbReference type="SMART" id="SM00490">
    <property type="entry name" value="HELICc"/>
    <property type="match status" value="1"/>
</dbReference>
<dbReference type="InterPro" id="IPR041236">
    <property type="entry name" value="PriA_C"/>
</dbReference>
<dbReference type="AlphaFoldDB" id="A0A5E6MHA5"/>
<accession>A0A5E6MHA5</accession>
<dbReference type="HAMAP" id="MF_00983">
    <property type="entry name" value="PriA"/>
    <property type="match status" value="1"/>
</dbReference>
<keyword evidence="5 12" id="KW-0378">Hydrolase</keyword>
<dbReference type="GO" id="GO:0006270">
    <property type="term" value="P:DNA replication initiation"/>
    <property type="evidence" value="ECO:0007669"/>
    <property type="project" value="TreeGrafter"/>
</dbReference>
<feature type="domain" description="Helicase ATP-binding" evidence="13">
    <location>
        <begin position="227"/>
        <end position="396"/>
    </location>
</feature>
<dbReference type="NCBIfam" id="TIGR00595">
    <property type="entry name" value="priA"/>
    <property type="match status" value="1"/>
</dbReference>
<dbReference type="PANTHER" id="PTHR30580">
    <property type="entry name" value="PRIMOSOMAL PROTEIN N"/>
    <property type="match status" value="1"/>
</dbReference>
<keyword evidence="7 12" id="KW-0862">Zinc</keyword>
<dbReference type="Pfam" id="PF18319">
    <property type="entry name" value="Zn_ribbon_PriA"/>
    <property type="match status" value="1"/>
</dbReference>
<dbReference type="SMART" id="SM00487">
    <property type="entry name" value="DEXDc"/>
    <property type="match status" value="1"/>
</dbReference>
<keyword evidence="6 12" id="KW-0347">Helicase</keyword>
<feature type="binding site" evidence="12">
    <location>
        <position position="476"/>
    </location>
    <ligand>
        <name>Zn(2+)</name>
        <dbReference type="ChEBI" id="CHEBI:29105"/>
        <label>2</label>
    </ligand>
</feature>
<feature type="binding site" evidence="12">
    <location>
        <position position="467"/>
    </location>
    <ligand>
        <name>Zn(2+)</name>
        <dbReference type="ChEBI" id="CHEBI:29105"/>
        <label>1</label>
    </ligand>
</feature>
<organism evidence="14 15">
    <name type="scientific">Methylacidimicrobium tartarophylax</name>
    <dbReference type="NCBI Taxonomy" id="1041768"/>
    <lineage>
        <taxon>Bacteria</taxon>
        <taxon>Pseudomonadati</taxon>
        <taxon>Verrucomicrobiota</taxon>
        <taxon>Methylacidimicrobium</taxon>
    </lineage>
</organism>
<keyword evidence="2 12" id="KW-0235">DNA replication</keyword>
<dbReference type="GO" id="GO:1990077">
    <property type="term" value="C:primosome complex"/>
    <property type="evidence" value="ECO:0007669"/>
    <property type="project" value="UniProtKB-UniRule"/>
</dbReference>
<keyword evidence="8 12" id="KW-0067">ATP-binding</keyword>
<evidence type="ECO:0000256" key="11">
    <source>
        <dbReference type="ARBA" id="ARBA00048988"/>
    </source>
</evidence>
<protein>
    <recommendedName>
        <fullName evidence="12">Replication restart protein PriA</fullName>
    </recommendedName>
    <alternativeName>
        <fullName evidence="12">ATP-dependent DNA helicase PriA</fullName>
        <ecNumber evidence="12">5.6.2.4</ecNumber>
    </alternativeName>
    <alternativeName>
        <fullName evidence="12">DNA 3'-5' helicase PriA</fullName>
    </alternativeName>
</protein>
<dbReference type="Pfam" id="PF18074">
    <property type="entry name" value="PriA_C"/>
    <property type="match status" value="1"/>
</dbReference>
<dbReference type="GO" id="GO:0006310">
    <property type="term" value="P:DNA recombination"/>
    <property type="evidence" value="ECO:0007669"/>
    <property type="project" value="InterPro"/>
</dbReference>
<dbReference type="GO" id="GO:0016887">
    <property type="term" value="F:ATP hydrolysis activity"/>
    <property type="evidence" value="ECO:0007669"/>
    <property type="project" value="RHEA"/>
</dbReference>
<keyword evidence="15" id="KW-1185">Reference proteome</keyword>
<dbReference type="InterPro" id="IPR027417">
    <property type="entry name" value="P-loop_NTPase"/>
</dbReference>
<dbReference type="GO" id="GO:0043138">
    <property type="term" value="F:3'-5' DNA helicase activity"/>
    <property type="evidence" value="ECO:0007669"/>
    <property type="project" value="UniProtKB-EC"/>
</dbReference>
<evidence type="ECO:0000256" key="7">
    <source>
        <dbReference type="ARBA" id="ARBA00022833"/>
    </source>
</evidence>
<sequence length="759" mass="84393">MASQLFEGQEFRSDQRGSVARVLLERKRDCLLDYAVPERLVKQIEVGAHVRVPLRRAETTGWVISFPARPAVEGLRELSAISSEPFHLSATLLHLAEWVAGYYCAPLAATLACILPAPVRRARTQEQLLVACLPGWEEAAVDRLGCSPREKRAWARLRELGPSWLTELCASTGTGPQIWKKLVERGLVELRKAQRARHPLGSLPPGPGELPVLTEDQAGAFEAVRTAIRQNGFSPFLLFGVTGSGKTEVYLRSVGEALSQGRSALVLVPEIALTPQLVEQVQSRFGDRPGKVALWHSRLSAGERHDQWRDIVCGRARVVVGARSAVFAPLRGLGLIVVDEEHESAYKQGETPRYHARDVAVMRARREGIPVLLGSACPSLESYANALAGKYRLLELRVRVEDRPLPLVRIVDLRRRAKKSRAVVGASSPERPWLSPELQEELAKRLALREQAILYVNRRGYARVLQCSDCGAVKECPHCSVALTYHRAGENLRCHFCGHSEPFPTACSACPGGRFDALGTGTERIVESVEAAFPSAKVLRMDSDSMAKKGALPDALRAFAERRFDILVGTQMVAKGLHFPRVTLVGVVQIDGLLHMPDFRSAERAFQQLLQVAGRSGRGETRGVVYVQTRCPVHPAIQFARHHDYRGFAEQDLDFRTSFGYPPATRLLLLIWKSRSDELCRRAAESEAGEIRRRLDGLAEGGEILPAPILRLQGAFRYQLLLKTNRMVEASRVLKRWTETRTRRTEVDLVVDVDPVEFL</sequence>
<comment type="catalytic activity">
    <reaction evidence="12">
        <text>Couples ATP hydrolysis with the unwinding of duplex DNA by translocating in the 3'-5' direction.</text>
        <dbReference type="EC" id="5.6.2.4"/>
    </reaction>
</comment>
<keyword evidence="3 12" id="KW-0479">Metal-binding</keyword>
<feature type="binding site" evidence="12">
    <location>
        <position position="494"/>
    </location>
    <ligand>
        <name>Zn(2+)</name>
        <dbReference type="ChEBI" id="CHEBI:29105"/>
        <label>2</label>
    </ligand>
</feature>
<dbReference type="CDD" id="cd18804">
    <property type="entry name" value="SF2_C_priA"/>
    <property type="match status" value="1"/>
</dbReference>